<reference evidence="2 3" key="1">
    <citation type="submission" date="2018-11" db="EMBL/GenBank/DDBJ databases">
        <authorList>
            <consortium name="Pathogen Informatics"/>
        </authorList>
    </citation>
    <scope>NUCLEOTIDE SEQUENCE [LARGE SCALE GENOMIC DNA]</scope>
</reference>
<dbReference type="GO" id="GO:0008289">
    <property type="term" value="F:lipid binding"/>
    <property type="evidence" value="ECO:0007669"/>
    <property type="project" value="InterPro"/>
</dbReference>
<organism evidence="2 3">
    <name type="scientific">Cylicostephanus goldi</name>
    <name type="common">Nematode worm</name>
    <dbReference type="NCBI Taxonomy" id="71465"/>
    <lineage>
        <taxon>Eukaryota</taxon>
        <taxon>Metazoa</taxon>
        <taxon>Ecdysozoa</taxon>
        <taxon>Nematoda</taxon>
        <taxon>Chromadorea</taxon>
        <taxon>Rhabditida</taxon>
        <taxon>Rhabditina</taxon>
        <taxon>Rhabditomorpha</taxon>
        <taxon>Strongyloidea</taxon>
        <taxon>Strongylidae</taxon>
        <taxon>Cylicostephanus</taxon>
    </lineage>
</organism>
<sequence length="132" mass="14768">MRIQKQFLSFRIGPETPKIGELLKTTCSDDEDEELEATEVELDEQTRRRRARKTKKTLRSKRGASTLTTLLSLRMKGKRGKRQDDAAGGLADLGICFGDILPAVREKYPNQKIAIQLRTARAPSIILSAARG</sequence>
<accession>A0A3P6TG82</accession>
<feature type="compositionally biased region" description="Basic residues" evidence="1">
    <location>
        <begin position="47"/>
        <end position="62"/>
    </location>
</feature>
<feature type="compositionally biased region" description="Acidic residues" evidence="1">
    <location>
        <begin position="34"/>
        <end position="43"/>
    </location>
</feature>
<keyword evidence="3" id="KW-1185">Reference proteome</keyword>
<proteinExistence type="predicted"/>
<dbReference type="OrthoDB" id="5874601at2759"/>
<gene>
    <name evidence="2" type="ORF">CGOC_LOCUS7913</name>
</gene>
<dbReference type="Gene3D" id="3.15.20.10">
    <property type="entry name" value="Bactericidal permeability-increasing protein, domain 2"/>
    <property type="match status" value="1"/>
</dbReference>
<dbReference type="EMBL" id="UYRV01028183">
    <property type="protein sequence ID" value="VDK82073.1"/>
    <property type="molecule type" value="Genomic_DNA"/>
</dbReference>
<protein>
    <submittedName>
        <fullName evidence="2">Uncharacterized protein</fullName>
    </submittedName>
</protein>
<dbReference type="Proteomes" id="UP000271889">
    <property type="component" value="Unassembled WGS sequence"/>
</dbReference>
<dbReference type="InterPro" id="IPR017943">
    <property type="entry name" value="Bactericidal_perm-incr_a/b_dom"/>
</dbReference>
<feature type="non-terminal residue" evidence="2">
    <location>
        <position position="132"/>
    </location>
</feature>
<evidence type="ECO:0000313" key="2">
    <source>
        <dbReference type="EMBL" id="VDK82073.1"/>
    </source>
</evidence>
<dbReference type="PANTHER" id="PTHR10504:SF144">
    <property type="entry name" value="BPI1 DOMAIN-CONTAINING PROTEIN"/>
    <property type="match status" value="1"/>
</dbReference>
<dbReference type="PANTHER" id="PTHR10504">
    <property type="entry name" value="BACTERICIDAL PERMEABILITY-INCREASING BPI PROTEIN-RELATED"/>
    <property type="match status" value="1"/>
</dbReference>
<name>A0A3P6TG82_CYLGO</name>
<feature type="region of interest" description="Disordered" evidence="1">
    <location>
        <begin position="34"/>
        <end position="62"/>
    </location>
</feature>
<dbReference type="AlphaFoldDB" id="A0A3P6TG82"/>
<evidence type="ECO:0000256" key="1">
    <source>
        <dbReference type="SAM" id="MobiDB-lite"/>
    </source>
</evidence>
<dbReference type="InterPro" id="IPR032942">
    <property type="entry name" value="BPI/LBP/Plunc"/>
</dbReference>
<dbReference type="SUPFAM" id="SSF55394">
    <property type="entry name" value="Bactericidal permeability-increasing protein, BPI"/>
    <property type="match status" value="1"/>
</dbReference>
<evidence type="ECO:0000313" key="3">
    <source>
        <dbReference type="Proteomes" id="UP000271889"/>
    </source>
</evidence>
<dbReference type="GO" id="GO:0005615">
    <property type="term" value="C:extracellular space"/>
    <property type="evidence" value="ECO:0007669"/>
    <property type="project" value="TreeGrafter"/>
</dbReference>